<dbReference type="EnsemblPlants" id="ORUFI10G04400.1">
    <property type="protein sequence ID" value="ORUFI10G04400.1"/>
    <property type="gene ID" value="ORUFI10G04400"/>
</dbReference>
<keyword evidence="3" id="KW-1185">Reference proteome</keyword>
<feature type="region of interest" description="Disordered" evidence="1">
    <location>
        <begin position="56"/>
        <end position="99"/>
    </location>
</feature>
<organism evidence="2 3">
    <name type="scientific">Oryza rufipogon</name>
    <name type="common">Brownbeard rice</name>
    <name type="synonym">Asian wild rice</name>
    <dbReference type="NCBI Taxonomy" id="4529"/>
    <lineage>
        <taxon>Eukaryota</taxon>
        <taxon>Viridiplantae</taxon>
        <taxon>Streptophyta</taxon>
        <taxon>Embryophyta</taxon>
        <taxon>Tracheophyta</taxon>
        <taxon>Spermatophyta</taxon>
        <taxon>Magnoliopsida</taxon>
        <taxon>Liliopsida</taxon>
        <taxon>Poales</taxon>
        <taxon>Poaceae</taxon>
        <taxon>BOP clade</taxon>
        <taxon>Oryzoideae</taxon>
        <taxon>Oryzeae</taxon>
        <taxon>Oryzinae</taxon>
        <taxon>Oryza</taxon>
    </lineage>
</organism>
<dbReference type="Proteomes" id="UP000008022">
    <property type="component" value="Unassembled WGS sequence"/>
</dbReference>
<name>A0A0E0QWY4_ORYRU</name>
<dbReference type="HOGENOM" id="CLU_1819012_0_0_1"/>
<dbReference type="Gramene" id="ORUFI10G04400.1">
    <property type="protein sequence ID" value="ORUFI10G04400.1"/>
    <property type="gene ID" value="ORUFI10G04400"/>
</dbReference>
<proteinExistence type="predicted"/>
<reference evidence="2" key="2">
    <citation type="submission" date="2015-06" db="UniProtKB">
        <authorList>
            <consortium name="EnsemblPlants"/>
        </authorList>
    </citation>
    <scope>IDENTIFICATION</scope>
</reference>
<feature type="compositionally biased region" description="Polar residues" evidence="1">
    <location>
        <begin position="77"/>
        <end position="88"/>
    </location>
</feature>
<sequence>MRSAAGDVGRHVRSAAGYVGRSAWRAEKETIAGAYRHACTTRRRGEFLVMPGMMEIASSPPVKGTAGRRSRRSLSSETSVDGDTSTSAAKLEEEPERSLDVVVGDAGAELKPFSMSHLMELSNQRHLMGQLLMHLLLWIGIA</sequence>
<protein>
    <submittedName>
        <fullName evidence="2">Uncharacterized protein</fullName>
    </submittedName>
</protein>
<feature type="compositionally biased region" description="Basic and acidic residues" evidence="1">
    <location>
        <begin position="90"/>
        <end position="99"/>
    </location>
</feature>
<reference evidence="3" key="1">
    <citation type="submission" date="2013-06" db="EMBL/GenBank/DDBJ databases">
        <authorList>
            <person name="Zhao Q."/>
        </authorList>
    </citation>
    <scope>NUCLEOTIDE SEQUENCE</scope>
    <source>
        <strain evidence="3">cv. W1943</strain>
    </source>
</reference>
<evidence type="ECO:0000313" key="3">
    <source>
        <dbReference type="Proteomes" id="UP000008022"/>
    </source>
</evidence>
<evidence type="ECO:0000313" key="2">
    <source>
        <dbReference type="EnsemblPlants" id="ORUFI10G04400.1"/>
    </source>
</evidence>
<accession>A0A0E0QWY4</accession>
<evidence type="ECO:0000256" key="1">
    <source>
        <dbReference type="SAM" id="MobiDB-lite"/>
    </source>
</evidence>
<dbReference type="AlphaFoldDB" id="A0A0E0QWY4"/>